<dbReference type="InterPro" id="IPR020846">
    <property type="entry name" value="MFS_dom"/>
</dbReference>
<comment type="subcellular location">
    <subcellularLocation>
        <location evidence="1">Cell membrane</location>
        <topology evidence="1">Multi-pass membrane protein</topology>
    </subcellularLocation>
</comment>
<feature type="transmembrane region" description="Helical" evidence="8">
    <location>
        <begin position="215"/>
        <end position="233"/>
    </location>
</feature>
<evidence type="ECO:0000256" key="2">
    <source>
        <dbReference type="ARBA" id="ARBA00022448"/>
    </source>
</evidence>
<dbReference type="InterPro" id="IPR005279">
    <property type="entry name" value="Dipep/tripep_permease"/>
</dbReference>
<dbReference type="GO" id="GO:0015833">
    <property type="term" value="P:peptide transport"/>
    <property type="evidence" value="ECO:0007669"/>
    <property type="project" value="UniProtKB-KW"/>
</dbReference>
<dbReference type="InterPro" id="IPR036259">
    <property type="entry name" value="MFS_trans_sf"/>
</dbReference>
<dbReference type="GO" id="GO:1904680">
    <property type="term" value="F:peptide transmembrane transporter activity"/>
    <property type="evidence" value="ECO:0007669"/>
    <property type="project" value="InterPro"/>
</dbReference>
<keyword evidence="12" id="KW-1185">Reference proteome</keyword>
<feature type="transmembrane region" description="Helical" evidence="8">
    <location>
        <begin position="108"/>
        <end position="134"/>
    </location>
</feature>
<name>A0A378IAD3_9GAMM</name>
<dbReference type="STRING" id="28083.Lbir_0830"/>
<sequence>MPAEDRIKSASINWPQGVFALFCIQIFSTLSFSVLYSTLVLYMTGPLTLTAQNANSIMGVFVAFNFALHLLGGCMGGRYFSNRMLFSIGMLAQIIGCVLLSTESMTCLYYGLAAFLTGCGLNVTCINCILTQLFTPEDTRRETAFLYNYAGMNIGFFVGFSLSGYFQLFQGYERLFLLSSLGNLIALVICLYNWSSLADKDTSYARLSKPKQKKSLLLGMLMVVLLFLALQPLLHFAEFANKLVLITGAIMLLVIYCLARAQDSAAAREKIYAFIVLMAVSVVFWTLYQIGPMGLTHFIDHNVQRHWLFVTIPPQWFQNINTICIVLGGPLLSIILNRLRSRNIGVNIPTQFAIALVFIGIAFSILPVGISHADARGLTSPLWVISSFVLQSAGELLISPIGYAMIGSLAPASLQGVMMGMWMLTSGVGATLSSYSSNWMTAGMDSFDPAFTNPGYSRVFLILGLSAIAAGFLLFVLAPMLKRWMINQSTTINSQGADQPISLAKANRIPAAIDQSNSRGIDRGTHLSG</sequence>
<evidence type="ECO:0000313" key="13">
    <source>
        <dbReference type="Proteomes" id="UP000255066"/>
    </source>
</evidence>
<dbReference type="NCBIfam" id="TIGR00924">
    <property type="entry name" value="yjdL_sub1_fam"/>
    <property type="match status" value="1"/>
</dbReference>
<reference evidence="10 12" key="1">
    <citation type="submission" date="2015-11" db="EMBL/GenBank/DDBJ databases">
        <title>Genomic analysis of 38 Legionella species identifies large and diverse effector repertoires.</title>
        <authorList>
            <person name="Burstein D."/>
            <person name="Amaro F."/>
            <person name="Zusman T."/>
            <person name="Lifshitz Z."/>
            <person name="Cohen O."/>
            <person name="Gilbert J.A."/>
            <person name="Pupko T."/>
            <person name="Shuman H.A."/>
            <person name="Segal G."/>
        </authorList>
    </citation>
    <scope>NUCLEOTIDE SEQUENCE [LARGE SCALE GENOMIC DNA]</scope>
    <source>
        <strain evidence="10 12">CDC#1407-AL-14</strain>
    </source>
</reference>
<dbReference type="GO" id="GO:0005886">
    <property type="term" value="C:plasma membrane"/>
    <property type="evidence" value="ECO:0007669"/>
    <property type="project" value="UniProtKB-SubCell"/>
</dbReference>
<evidence type="ECO:0000256" key="3">
    <source>
        <dbReference type="ARBA" id="ARBA00022475"/>
    </source>
</evidence>
<gene>
    <name evidence="11" type="primary">dtpA_2</name>
    <name evidence="10" type="ORF">Lbir_0830</name>
    <name evidence="11" type="ORF">NCTC12437_01494</name>
</gene>
<evidence type="ECO:0000313" key="11">
    <source>
        <dbReference type="EMBL" id="STX31720.1"/>
    </source>
</evidence>
<dbReference type="InterPro" id="IPR000109">
    <property type="entry name" value="POT_fam"/>
</dbReference>
<feature type="domain" description="Major facilitator superfamily (MFS) profile" evidence="9">
    <location>
        <begin position="17"/>
        <end position="482"/>
    </location>
</feature>
<feature type="transmembrane region" description="Helical" evidence="8">
    <location>
        <begin position="455"/>
        <end position="478"/>
    </location>
</feature>
<dbReference type="SUPFAM" id="SSF103473">
    <property type="entry name" value="MFS general substrate transporter"/>
    <property type="match status" value="1"/>
</dbReference>
<feature type="transmembrane region" description="Helical" evidence="8">
    <location>
        <begin position="84"/>
        <end position="102"/>
    </location>
</feature>
<organism evidence="11 13">
    <name type="scientific">Legionella birminghamensis</name>
    <dbReference type="NCBI Taxonomy" id="28083"/>
    <lineage>
        <taxon>Bacteria</taxon>
        <taxon>Pseudomonadati</taxon>
        <taxon>Pseudomonadota</taxon>
        <taxon>Gammaproteobacteria</taxon>
        <taxon>Legionellales</taxon>
        <taxon>Legionellaceae</taxon>
        <taxon>Legionella</taxon>
    </lineage>
</organism>
<dbReference type="EMBL" id="LNXT01000010">
    <property type="protein sequence ID" value="KTC74365.1"/>
    <property type="molecule type" value="Genomic_DNA"/>
</dbReference>
<feature type="transmembrane region" description="Helical" evidence="8">
    <location>
        <begin position="271"/>
        <end position="288"/>
    </location>
</feature>
<evidence type="ECO:0000256" key="4">
    <source>
        <dbReference type="ARBA" id="ARBA00022692"/>
    </source>
</evidence>
<evidence type="ECO:0000259" key="9">
    <source>
        <dbReference type="PROSITE" id="PS50850"/>
    </source>
</evidence>
<keyword evidence="7 8" id="KW-0472">Membrane</keyword>
<evidence type="ECO:0000313" key="12">
    <source>
        <dbReference type="Proteomes" id="UP000054735"/>
    </source>
</evidence>
<keyword evidence="5" id="KW-0571">Peptide transport</keyword>
<proteinExistence type="predicted"/>
<keyword evidence="4 8" id="KW-0812">Transmembrane</keyword>
<dbReference type="Pfam" id="PF00854">
    <property type="entry name" value="PTR2"/>
    <property type="match status" value="1"/>
</dbReference>
<dbReference type="RefSeq" id="WP_065232793.1">
    <property type="nucleotide sequence ID" value="NZ_CAAAHV010000012.1"/>
</dbReference>
<evidence type="ECO:0000256" key="7">
    <source>
        <dbReference type="ARBA" id="ARBA00023136"/>
    </source>
</evidence>
<evidence type="ECO:0000256" key="1">
    <source>
        <dbReference type="ARBA" id="ARBA00004651"/>
    </source>
</evidence>
<reference evidence="11 13" key="2">
    <citation type="submission" date="2018-06" db="EMBL/GenBank/DDBJ databases">
        <authorList>
            <consortium name="Pathogen Informatics"/>
            <person name="Doyle S."/>
        </authorList>
    </citation>
    <scope>NUCLEOTIDE SEQUENCE [LARGE SCALE GENOMIC DNA]</scope>
    <source>
        <strain evidence="11 13">NCTC12437</strain>
    </source>
</reference>
<feature type="transmembrane region" description="Helical" evidence="8">
    <location>
        <begin position="382"/>
        <end position="404"/>
    </location>
</feature>
<feature type="transmembrane region" description="Helical" evidence="8">
    <location>
        <begin position="175"/>
        <end position="194"/>
    </location>
</feature>
<feature type="transmembrane region" description="Helical" evidence="8">
    <location>
        <begin position="348"/>
        <end position="370"/>
    </location>
</feature>
<keyword evidence="5" id="KW-0653">Protein transport</keyword>
<feature type="transmembrane region" description="Helical" evidence="8">
    <location>
        <begin position="146"/>
        <end position="169"/>
    </location>
</feature>
<dbReference type="Proteomes" id="UP000255066">
    <property type="component" value="Unassembled WGS sequence"/>
</dbReference>
<dbReference type="PANTHER" id="PTHR23517">
    <property type="entry name" value="RESISTANCE PROTEIN MDTM, PUTATIVE-RELATED-RELATED"/>
    <property type="match status" value="1"/>
</dbReference>
<dbReference type="Proteomes" id="UP000054735">
    <property type="component" value="Unassembled WGS sequence"/>
</dbReference>
<keyword evidence="3" id="KW-1003">Cell membrane</keyword>
<evidence type="ECO:0000256" key="8">
    <source>
        <dbReference type="SAM" id="Phobius"/>
    </source>
</evidence>
<feature type="transmembrane region" description="Helical" evidence="8">
    <location>
        <begin position="18"/>
        <end position="42"/>
    </location>
</feature>
<dbReference type="InterPro" id="IPR050171">
    <property type="entry name" value="MFS_Transporters"/>
</dbReference>
<feature type="transmembrane region" description="Helical" evidence="8">
    <location>
        <begin position="54"/>
        <end position="72"/>
    </location>
</feature>
<accession>A0A378IAD3</accession>
<dbReference type="AlphaFoldDB" id="A0A378IAD3"/>
<dbReference type="Gene3D" id="1.20.1250.20">
    <property type="entry name" value="MFS general substrate transporter like domains"/>
    <property type="match status" value="1"/>
</dbReference>
<feature type="transmembrane region" description="Helical" evidence="8">
    <location>
        <begin position="239"/>
        <end position="259"/>
    </location>
</feature>
<feature type="transmembrane region" description="Helical" evidence="8">
    <location>
        <begin position="416"/>
        <end position="435"/>
    </location>
</feature>
<dbReference type="EMBL" id="UGNW01000001">
    <property type="protein sequence ID" value="STX31720.1"/>
    <property type="molecule type" value="Genomic_DNA"/>
</dbReference>
<dbReference type="PANTHER" id="PTHR23517:SF15">
    <property type="entry name" value="PROTON-DEPENDENT OLIGOPEPTIDE FAMILY TRANSPORT PROTEIN"/>
    <property type="match status" value="1"/>
</dbReference>
<keyword evidence="6 8" id="KW-1133">Transmembrane helix</keyword>
<evidence type="ECO:0000256" key="6">
    <source>
        <dbReference type="ARBA" id="ARBA00022989"/>
    </source>
</evidence>
<evidence type="ECO:0000313" key="10">
    <source>
        <dbReference type="EMBL" id="KTC74365.1"/>
    </source>
</evidence>
<protein>
    <submittedName>
        <fullName evidence="11">Peptide transport protein, POT family</fullName>
    </submittedName>
</protein>
<evidence type="ECO:0000256" key="5">
    <source>
        <dbReference type="ARBA" id="ARBA00022856"/>
    </source>
</evidence>
<dbReference type="PROSITE" id="PS50850">
    <property type="entry name" value="MFS"/>
    <property type="match status" value="1"/>
</dbReference>
<keyword evidence="2" id="KW-0813">Transport</keyword>
<feature type="transmembrane region" description="Helical" evidence="8">
    <location>
        <begin position="316"/>
        <end position="336"/>
    </location>
</feature>